<reference evidence="1 2" key="1">
    <citation type="submission" date="2015-01" db="EMBL/GenBank/DDBJ databases">
        <title>The Genome Sequence of Exophiala oligosperma CBS72588.</title>
        <authorList>
            <consortium name="The Broad Institute Genomics Platform"/>
            <person name="Cuomo C."/>
            <person name="de Hoog S."/>
            <person name="Gorbushina A."/>
            <person name="Stielow B."/>
            <person name="Teixiera M."/>
            <person name="Abouelleil A."/>
            <person name="Chapman S.B."/>
            <person name="Priest M."/>
            <person name="Young S.K."/>
            <person name="Wortman J."/>
            <person name="Nusbaum C."/>
            <person name="Birren B."/>
        </authorList>
    </citation>
    <scope>NUCLEOTIDE SEQUENCE [LARGE SCALE GENOMIC DNA]</scope>
    <source>
        <strain evidence="1 2">CBS 72588</strain>
    </source>
</reference>
<dbReference type="RefSeq" id="XP_016262457.1">
    <property type="nucleotide sequence ID" value="XM_016406853.1"/>
</dbReference>
<proteinExistence type="predicted"/>
<keyword evidence="2" id="KW-1185">Reference proteome</keyword>
<dbReference type="GeneID" id="27357879"/>
<dbReference type="AlphaFoldDB" id="A0A0D2AQK7"/>
<protein>
    <recommendedName>
        <fullName evidence="3">EthD domain-containing protein</fullName>
    </recommendedName>
</protein>
<dbReference type="EMBL" id="KN847336">
    <property type="protein sequence ID" value="KIW42241.1"/>
    <property type="molecule type" value="Genomic_DNA"/>
</dbReference>
<dbReference type="SUPFAM" id="SSF54909">
    <property type="entry name" value="Dimeric alpha+beta barrel"/>
    <property type="match status" value="1"/>
</dbReference>
<accession>A0A0D2AQK7</accession>
<dbReference type="Gene3D" id="3.30.70.100">
    <property type="match status" value="1"/>
</dbReference>
<dbReference type="Proteomes" id="UP000053342">
    <property type="component" value="Unassembled WGS sequence"/>
</dbReference>
<dbReference type="HOGENOM" id="CLU_073903_2_0_1"/>
<evidence type="ECO:0000313" key="1">
    <source>
        <dbReference type="EMBL" id="KIW42241.1"/>
    </source>
</evidence>
<gene>
    <name evidence="1" type="ORF">PV06_05805</name>
</gene>
<name>A0A0D2AQK7_9EURO</name>
<dbReference type="VEuPathDB" id="FungiDB:PV06_05805"/>
<dbReference type="OrthoDB" id="2851338at2759"/>
<organism evidence="1 2">
    <name type="scientific">Exophiala oligosperma</name>
    <dbReference type="NCBI Taxonomy" id="215243"/>
    <lineage>
        <taxon>Eukaryota</taxon>
        <taxon>Fungi</taxon>
        <taxon>Dikarya</taxon>
        <taxon>Ascomycota</taxon>
        <taxon>Pezizomycotina</taxon>
        <taxon>Eurotiomycetes</taxon>
        <taxon>Chaetothyriomycetidae</taxon>
        <taxon>Chaetothyriales</taxon>
        <taxon>Herpotrichiellaceae</taxon>
        <taxon>Exophiala</taxon>
    </lineage>
</organism>
<dbReference type="InterPro" id="IPR011008">
    <property type="entry name" value="Dimeric_a/b-barrel"/>
</dbReference>
<evidence type="ECO:0008006" key="3">
    <source>
        <dbReference type="Google" id="ProtNLM"/>
    </source>
</evidence>
<sequence length="234" mass="27192">MPCQYFLSVNSRPQPSSGVDDQLWAKWYKEEHLPDLVNSQATKRAAFYQETHDFAAASKDHHPRPFLALYQTDFEEPLKTKNYLEGVRHSSGMWPGHKPTVEIGDFDCRNYKLIQEYDPNKIGDSAPPYLLTVEMEPTAENEEDFDQWYRKEHLELLSKLPGYRRSLRYIVGPRTPVTQGDPPRYLAIHEVDNVHAFDGKEAEAANVTPWTVKHIAEAKVFIPRMWRKITEEGF</sequence>
<evidence type="ECO:0000313" key="2">
    <source>
        <dbReference type="Proteomes" id="UP000053342"/>
    </source>
</evidence>